<proteinExistence type="predicted"/>
<dbReference type="CDD" id="cd01561">
    <property type="entry name" value="CBS_like"/>
    <property type="match status" value="1"/>
</dbReference>
<feature type="domain" description="Tryptophan synthase beta chain-like PALP" evidence="3">
    <location>
        <begin position="22"/>
        <end position="299"/>
    </location>
</feature>
<organism evidence="4 5">
    <name type="scientific">Geochorda subterranea</name>
    <dbReference type="NCBI Taxonomy" id="3109564"/>
    <lineage>
        <taxon>Bacteria</taxon>
        <taxon>Bacillati</taxon>
        <taxon>Bacillota</taxon>
        <taxon>Limnochordia</taxon>
        <taxon>Limnochordales</taxon>
        <taxon>Geochordaceae</taxon>
        <taxon>Geochorda</taxon>
    </lineage>
</organism>
<dbReference type="Pfam" id="PF00291">
    <property type="entry name" value="PALP"/>
    <property type="match status" value="1"/>
</dbReference>
<dbReference type="InterPro" id="IPR001926">
    <property type="entry name" value="TrpB-like_PALP"/>
</dbReference>
<dbReference type="Gene3D" id="3.40.50.1100">
    <property type="match status" value="2"/>
</dbReference>
<evidence type="ECO:0000313" key="4">
    <source>
        <dbReference type="EMBL" id="WRP13992.1"/>
    </source>
</evidence>
<dbReference type="InterPro" id="IPR050214">
    <property type="entry name" value="Cys_Synth/Cystath_Beta-Synth"/>
</dbReference>
<protein>
    <submittedName>
        <fullName evidence="4">PLP-dependent cysteine synthase family protein</fullName>
    </submittedName>
</protein>
<dbReference type="Proteomes" id="UP001333102">
    <property type="component" value="Chromosome"/>
</dbReference>
<dbReference type="SUPFAM" id="SSF53686">
    <property type="entry name" value="Tryptophan synthase beta subunit-like PLP-dependent enzymes"/>
    <property type="match status" value="1"/>
</dbReference>
<dbReference type="RefSeq" id="WP_324668268.1">
    <property type="nucleotide sequence ID" value="NZ_CP141614.1"/>
</dbReference>
<keyword evidence="2" id="KW-0663">Pyridoxal phosphate</keyword>
<comment type="cofactor">
    <cofactor evidence="1">
        <name>pyridoxal 5'-phosphate</name>
        <dbReference type="ChEBI" id="CHEBI:597326"/>
    </cofactor>
</comment>
<accession>A0ABZ1BME1</accession>
<sequence length="313" mass="33605">MSDDTVERGTSRPFADHPLLGRIGMTPLIRLQRLWPPQGPVEVWVKAEGFNPGGSVKDRAALFIIADAIERGVLPGRRLLDATSGNTGIAYAMIGAALGIGVTLCVPSNASVERHRILRAFGAEVIVTDPLEGTEGARHQAEALARRHPDRYWWADQYSNPANVRAHHQTTGPEIWQQTAGRVTHFVAGVGTSGTLMGTGGYLKARDPAIRVIGVEPAEALHGLEGLKNMAAVEPPALFDPSWLDDRLYVSTDDAYAMVRRLAREEGILAGGSGGANVVAALRVASRLQEGVVVTVLPDDGTRYLSTAIWREA</sequence>
<evidence type="ECO:0000256" key="2">
    <source>
        <dbReference type="ARBA" id="ARBA00022898"/>
    </source>
</evidence>
<keyword evidence="5" id="KW-1185">Reference proteome</keyword>
<evidence type="ECO:0000259" key="3">
    <source>
        <dbReference type="Pfam" id="PF00291"/>
    </source>
</evidence>
<reference evidence="5" key="1">
    <citation type="submission" date="2023-12" db="EMBL/GenBank/DDBJ databases">
        <title>Novel isolates from deep terrestrial aquifers shed light on the physiology and ecology of the class Limnochordia.</title>
        <authorList>
            <person name="Karnachuk O.V."/>
            <person name="Lukina A.P."/>
            <person name="Avakyan M.R."/>
            <person name="Kadnikov V."/>
            <person name="Begmatov S."/>
            <person name="Beletsky A.V."/>
            <person name="Mardanov A.V."/>
            <person name="Ravin N.V."/>
        </authorList>
    </citation>
    <scope>NUCLEOTIDE SEQUENCE [LARGE SCALE GENOMIC DNA]</scope>
    <source>
        <strain evidence="5">LN</strain>
    </source>
</reference>
<evidence type="ECO:0000313" key="5">
    <source>
        <dbReference type="Proteomes" id="UP001333102"/>
    </source>
</evidence>
<dbReference type="EMBL" id="CP141614">
    <property type="protein sequence ID" value="WRP13992.1"/>
    <property type="molecule type" value="Genomic_DNA"/>
</dbReference>
<name>A0ABZ1BME1_9FIRM</name>
<dbReference type="PROSITE" id="PS00901">
    <property type="entry name" value="CYS_SYNTHASE"/>
    <property type="match status" value="1"/>
</dbReference>
<dbReference type="PANTHER" id="PTHR10314">
    <property type="entry name" value="CYSTATHIONINE BETA-SYNTHASE"/>
    <property type="match status" value="1"/>
</dbReference>
<gene>
    <name evidence="4" type="ORF">VLY81_11235</name>
</gene>
<dbReference type="InterPro" id="IPR001216">
    <property type="entry name" value="P-phosphate_BS"/>
</dbReference>
<dbReference type="InterPro" id="IPR036052">
    <property type="entry name" value="TrpB-like_PALP_sf"/>
</dbReference>
<evidence type="ECO:0000256" key="1">
    <source>
        <dbReference type="ARBA" id="ARBA00001933"/>
    </source>
</evidence>